<protein>
    <recommendedName>
        <fullName evidence="5">Thioesterase</fullName>
    </recommendedName>
</protein>
<dbReference type="InterPro" id="IPR049449">
    <property type="entry name" value="TesB_ACOT8-like_N"/>
</dbReference>
<evidence type="ECO:0000313" key="4">
    <source>
        <dbReference type="Proteomes" id="UP000218244"/>
    </source>
</evidence>
<feature type="domain" description="Acyl-CoA thioesterase-like N-terminal HotDog" evidence="1">
    <location>
        <begin position="28"/>
        <end position="105"/>
    </location>
</feature>
<sequence length="264" mass="28937">MSGAYFLARGNNTYSPSQYSGGAWRDDELHLAPVAGLVIHHMERWRKEVAGNVLMFSRFSMDILGQIARDDISLETTILRPGRTIELVETVAEINGRATIRARGWLLKTSDLAEIAGDTFDAMPPMEECLDSKIVLPWSGGFMDSIVCVEDSGKIPGKNRAWVTSDIPLVHGEDPEPLAEFSKFLDVANGVAAREDPTQWMFPNVDLTFHLFRQPVGTKVGFNTRVAFGPTGIGITTSVIHDANGPVGTLNQSLTVRPIAELNK</sequence>
<reference evidence="3 4" key="1">
    <citation type="submission" date="2016-02" db="EMBL/GenBank/DDBJ databases">
        <title>Corynebacterium glutamicum N24 whole genome sequencing project.</title>
        <authorList>
            <person name="Matsutani M."/>
            <person name="Nangtapong N."/>
            <person name="Yakushi T."/>
            <person name="Matsushita K."/>
        </authorList>
    </citation>
    <scope>NUCLEOTIDE SEQUENCE [LARGE SCALE GENOMIC DNA]</scope>
    <source>
        <strain evidence="3 4">N24</strain>
    </source>
</reference>
<evidence type="ECO:0000259" key="1">
    <source>
        <dbReference type="Pfam" id="PF13622"/>
    </source>
</evidence>
<dbReference type="KEGG" id="csur:N24_0846"/>
<keyword evidence="4" id="KW-1185">Reference proteome</keyword>
<dbReference type="AlphaFoldDB" id="A0A169RRW3"/>
<dbReference type="RefSeq" id="WP_096454664.1">
    <property type="nucleotide sequence ID" value="NZ_AP017369.1"/>
</dbReference>
<dbReference type="Pfam" id="PF20789">
    <property type="entry name" value="4HBT_3C"/>
    <property type="match status" value="1"/>
</dbReference>
<gene>
    <name evidence="3" type="ORF">N24_0846</name>
</gene>
<evidence type="ECO:0008006" key="5">
    <source>
        <dbReference type="Google" id="ProtNLM"/>
    </source>
</evidence>
<proteinExistence type="predicted"/>
<dbReference type="EMBL" id="AP017369">
    <property type="protein sequence ID" value="BAU95108.1"/>
    <property type="molecule type" value="Genomic_DNA"/>
</dbReference>
<dbReference type="InterPro" id="IPR042171">
    <property type="entry name" value="Acyl-CoA_hotdog"/>
</dbReference>
<organism evidence="3 4">
    <name type="scientific">Corynebacterium suranareeae</name>
    <dbReference type="NCBI Taxonomy" id="2506452"/>
    <lineage>
        <taxon>Bacteria</taxon>
        <taxon>Bacillati</taxon>
        <taxon>Actinomycetota</taxon>
        <taxon>Actinomycetes</taxon>
        <taxon>Mycobacteriales</taxon>
        <taxon>Corynebacteriaceae</taxon>
        <taxon>Corynebacterium</taxon>
    </lineage>
</organism>
<evidence type="ECO:0000259" key="2">
    <source>
        <dbReference type="Pfam" id="PF20789"/>
    </source>
</evidence>
<dbReference type="Proteomes" id="UP000218244">
    <property type="component" value="Chromosome"/>
</dbReference>
<accession>A0A169RRW3</accession>
<evidence type="ECO:0000313" key="3">
    <source>
        <dbReference type="EMBL" id="BAU95108.1"/>
    </source>
</evidence>
<dbReference type="InterPro" id="IPR049450">
    <property type="entry name" value="ACOT8-like_C"/>
</dbReference>
<dbReference type="Pfam" id="PF13622">
    <property type="entry name" value="4HBT_3"/>
    <property type="match status" value="1"/>
</dbReference>
<feature type="domain" description="Acyl-CoA thioesterase-like C-terminal" evidence="2">
    <location>
        <begin position="150"/>
        <end position="256"/>
    </location>
</feature>
<dbReference type="Gene3D" id="2.40.160.210">
    <property type="entry name" value="Acyl-CoA thioesterase, double hotdog domain"/>
    <property type="match status" value="1"/>
</dbReference>
<name>A0A169RRW3_9CORY</name>